<feature type="region of interest" description="Disordered" evidence="1">
    <location>
        <begin position="1"/>
        <end position="479"/>
    </location>
</feature>
<reference evidence="2 3" key="1">
    <citation type="submission" date="2024-07" db="EMBL/GenBank/DDBJ databases">
        <title>Section-level genome sequencing and comparative genomics of Aspergillus sections Usti and Cavernicolus.</title>
        <authorList>
            <consortium name="Lawrence Berkeley National Laboratory"/>
            <person name="Nybo J.L."/>
            <person name="Vesth T.C."/>
            <person name="Theobald S."/>
            <person name="Frisvad J.C."/>
            <person name="Larsen T.O."/>
            <person name="Kjaerboelling I."/>
            <person name="Rothschild-Mancinelli K."/>
            <person name="Lyhne E.K."/>
            <person name="Kogle M.E."/>
            <person name="Barry K."/>
            <person name="Clum A."/>
            <person name="Na H."/>
            <person name="Ledsgaard L."/>
            <person name="Lin J."/>
            <person name="Lipzen A."/>
            <person name="Kuo A."/>
            <person name="Riley R."/>
            <person name="Mondo S."/>
            <person name="Labutti K."/>
            <person name="Haridas S."/>
            <person name="Pangalinan J."/>
            <person name="Salamov A.A."/>
            <person name="Simmons B.A."/>
            <person name="Magnuson J.K."/>
            <person name="Chen J."/>
            <person name="Drula E."/>
            <person name="Henrissat B."/>
            <person name="Wiebenga A."/>
            <person name="Lubbers R.J."/>
            <person name="Gomes A.C."/>
            <person name="Makela M.R."/>
            <person name="Stajich J."/>
            <person name="Grigoriev I.V."/>
            <person name="Mortensen U.H."/>
            <person name="De Vries R.P."/>
            <person name="Baker S.E."/>
            <person name="Andersen M.R."/>
        </authorList>
    </citation>
    <scope>NUCLEOTIDE SEQUENCE [LARGE SCALE GENOMIC DNA]</scope>
    <source>
        <strain evidence="2 3">CBS 209.92</strain>
    </source>
</reference>
<feature type="compositionally biased region" description="Basic and acidic residues" evidence="1">
    <location>
        <begin position="149"/>
        <end position="175"/>
    </location>
</feature>
<keyword evidence="3" id="KW-1185">Reference proteome</keyword>
<dbReference type="Proteomes" id="UP001610563">
    <property type="component" value="Unassembled WGS sequence"/>
</dbReference>
<dbReference type="EMBL" id="JBFTWV010000009">
    <property type="protein sequence ID" value="KAL2799086.1"/>
    <property type="molecule type" value="Genomic_DNA"/>
</dbReference>
<proteinExistence type="predicted"/>
<feature type="compositionally biased region" description="Low complexity" evidence="1">
    <location>
        <begin position="49"/>
        <end position="67"/>
    </location>
</feature>
<evidence type="ECO:0000313" key="3">
    <source>
        <dbReference type="Proteomes" id="UP001610563"/>
    </source>
</evidence>
<feature type="compositionally biased region" description="Basic and acidic residues" evidence="1">
    <location>
        <begin position="223"/>
        <end position="238"/>
    </location>
</feature>
<sequence>MAMGQGDRPNDRTPNPKSDQVRTPDKPALSSSSSRKLKRAPARLGFLAGTPGTTPGSAPSTASSTTKSSRKSSARVDQAQTTLTQIDFVDRSQNLESNDDDDGFGYIDNTGRNAAKNAQEVIEIEHDGNGTSEDSCDPEYRSLNTSKSKRTESIKSEKVPRKPKKTSNDKDESSKKGRKKSGDKKEKGQRKDDKTLTQMNYVKRIVVEPDQDLKTEYAYITFQKKDAERQTVKKREADQVQQDQLCNPEPLDLHKKRKLSPLSDSKGSDGKRNEGGPKPSRPPATPRKTAKNEIPSSQSPESPGVALITSSQFRHNTRSPQNPGFKALTQPYIKAESPGLDELYGTRKAPIYPVPSQFDPMSPSPSQAQRKSTEPTPPDVPHAIHQTKPAKHEASSPSNRPSSTHRTVIYETDADTDYSESEDDPPNLPSSPHHKPRNAHDHQAPFEDDFESPNTESQELPPPPLPEQEVDSGPLPVDSTLLSDASILYQRIHAATQYPLDPIPTINTQKMAELFPDDSTGLHSLTAPSQSSTPMRPPGVPNQRGRLTQDESQDQFESQEAGDMQTEVVPESSPIVQHESLTRFGPAAPGVVVQVESSQPGDRIQRGRTEGHDAARRGILSRSQILSSSVMESVPIPAFWMSSQDSVGEPYALPES</sequence>
<feature type="compositionally biased region" description="Basic and acidic residues" evidence="1">
    <location>
        <begin position="266"/>
        <end position="275"/>
    </location>
</feature>
<name>A0ABR4GJA4_9EURO</name>
<evidence type="ECO:0000313" key="2">
    <source>
        <dbReference type="EMBL" id="KAL2799086.1"/>
    </source>
</evidence>
<organism evidence="2 3">
    <name type="scientific">Aspergillus keveii</name>
    <dbReference type="NCBI Taxonomy" id="714993"/>
    <lineage>
        <taxon>Eukaryota</taxon>
        <taxon>Fungi</taxon>
        <taxon>Dikarya</taxon>
        <taxon>Ascomycota</taxon>
        <taxon>Pezizomycotina</taxon>
        <taxon>Eurotiomycetes</taxon>
        <taxon>Eurotiomycetidae</taxon>
        <taxon>Eurotiales</taxon>
        <taxon>Aspergillaceae</taxon>
        <taxon>Aspergillus</taxon>
        <taxon>Aspergillus subgen. Nidulantes</taxon>
    </lineage>
</organism>
<protein>
    <submittedName>
        <fullName evidence="2">Uncharacterized protein</fullName>
    </submittedName>
</protein>
<comment type="caution">
    <text evidence="2">The sequence shown here is derived from an EMBL/GenBank/DDBJ whole genome shotgun (WGS) entry which is preliminary data.</text>
</comment>
<evidence type="ECO:0000256" key="1">
    <source>
        <dbReference type="SAM" id="MobiDB-lite"/>
    </source>
</evidence>
<feature type="compositionally biased region" description="Basic and acidic residues" evidence="1">
    <location>
        <begin position="183"/>
        <end position="195"/>
    </location>
</feature>
<feature type="compositionally biased region" description="Basic and acidic residues" evidence="1">
    <location>
        <begin position="205"/>
        <end position="215"/>
    </location>
</feature>
<feature type="compositionally biased region" description="Acidic residues" evidence="1">
    <location>
        <begin position="412"/>
        <end position="425"/>
    </location>
</feature>
<accession>A0ABR4GJA4</accession>
<feature type="compositionally biased region" description="Polar residues" evidence="1">
    <location>
        <begin position="308"/>
        <end position="322"/>
    </location>
</feature>
<feature type="compositionally biased region" description="Polar residues" evidence="1">
    <location>
        <begin position="78"/>
        <end position="96"/>
    </location>
</feature>
<feature type="region of interest" description="Disordered" evidence="1">
    <location>
        <begin position="517"/>
        <end position="573"/>
    </location>
</feature>
<feature type="region of interest" description="Disordered" evidence="1">
    <location>
        <begin position="596"/>
        <end position="620"/>
    </location>
</feature>
<feature type="compositionally biased region" description="Polar residues" evidence="1">
    <location>
        <begin position="521"/>
        <end position="534"/>
    </location>
</feature>
<feature type="compositionally biased region" description="Basic and acidic residues" evidence="1">
    <location>
        <begin position="603"/>
        <end position="616"/>
    </location>
</feature>
<feature type="compositionally biased region" description="Polar residues" evidence="1">
    <location>
        <begin position="395"/>
        <end position="406"/>
    </location>
</feature>
<gene>
    <name evidence="2" type="ORF">BJX66DRAFT_293907</name>
</gene>